<protein>
    <submittedName>
        <fullName evidence="1">Uncharacterized protein DUF1217</fullName>
    </submittedName>
</protein>
<dbReference type="Gene3D" id="1.10.3700.10">
    <property type="entry name" value="AGR C 984p-like"/>
    <property type="match status" value="2"/>
</dbReference>
<evidence type="ECO:0000313" key="2">
    <source>
        <dbReference type="Proteomes" id="UP000245396"/>
    </source>
</evidence>
<dbReference type="EMBL" id="QGGG01000008">
    <property type="protein sequence ID" value="PWJ83673.1"/>
    <property type="molecule type" value="Genomic_DNA"/>
</dbReference>
<comment type="caution">
    <text evidence="1">The sequence shown here is derived from an EMBL/GenBank/DDBJ whole genome shotgun (WGS) entry which is preliminary data.</text>
</comment>
<name>A0A316C358_PSESE</name>
<gene>
    <name evidence="1" type="ORF">C7441_10865</name>
</gene>
<evidence type="ECO:0000313" key="1">
    <source>
        <dbReference type="EMBL" id="PWJ83673.1"/>
    </source>
</evidence>
<reference evidence="1 2" key="1">
    <citation type="submission" date="2018-05" db="EMBL/GenBank/DDBJ databases">
        <title>Genomic Encyclopedia of Type Strains, Phase IV (KMG-IV): sequencing the most valuable type-strain genomes for metagenomic binning, comparative biology and taxonomic classification.</title>
        <authorList>
            <person name="Goeker M."/>
        </authorList>
    </citation>
    <scope>NUCLEOTIDE SEQUENCE [LARGE SCALE GENOMIC DNA]</scope>
    <source>
        <strain evidence="1 2">DSM 6986</strain>
    </source>
</reference>
<dbReference type="Proteomes" id="UP000245396">
    <property type="component" value="Unassembled WGS sequence"/>
</dbReference>
<organism evidence="1 2">
    <name type="scientific">Pseudaminobacter salicylatoxidans</name>
    <dbReference type="NCBI Taxonomy" id="93369"/>
    <lineage>
        <taxon>Bacteria</taxon>
        <taxon>Pseudomonadati</taxon>
        <taxon>Pseudomonadota</taxon>
        <taxon>Alphaproteobacteria</taxon>
        <taxon>Hyphomicrobiales</taxon>
        <taxon>Phyllobacteriaceae</taxon>
        <taxon>Pseudaminobacter</taxon>
    </lineage>
</organism>
<sequence length="373" mass="42333">MINTYTSYQLITRDIDKSLSRVQKQPLVDRETKYYLENITKVKSIDEFVDNPRLFKYAMKAFGLEDMSYAKAFMKKALKEGISDPDSFANKLTDKRYAEFVSAFNFADHGSEATVYNKAQQFAVENFRAQAVIRGIDPNSDEVKAANQYYLTHIVDVKSIDDLMADDQLFAYAATAFGMDPEVDTKDFLRKILEGGVRDPDSLANKQSEPRYAAFATAYNFEAFGEEATTRNPAQLSVTEKFYRQTLEEDAGQQNEGVRLALYFQRKASGITSFYQVLGDKALAQVVRTVLGLPDSFVQTDIDKQVKYFEQKLKVEDFSDAKALEKFLTRFTTMWEIENPSSPAQASLSILFSQPPEYGVSTNLLLAIQKMRS</sequence>
<dbReference type="STRING" id="1192868.GCA_000304395_03724"/>
<dbReference type="AlphaFoldDB" id="A0A316C358"/>
<dbReference type="Pfam" id="PF06748">
    <property type="entry name" value="DUF1217"/>
    <property type="match status" value="1"/>
</dbReference>
<proteinExistence type="predicted"/>
<keyword evidence="2" id="KW-1185">Reference proteome</keyword>
<dbReference type="InterPro" id="IPR010626">
    <property type="entry name" value="DUF1217"/>
</dbReference>
<accession>A0A316C358</accession>
<dbReference type="InterPro" id="IPR023157">
    <property type="entry name" value="AGR-C-984p-like_sf"/>
</dbReference>
<dbReference type="SUPFAM" id="SSF158837">
    <property type="entry name" value="AGR C 984p-like"/>
    <property type="match status" value="2"/>
</dbReference>
<dbReference type="RefSeq" id="WP_109613142.1">
    <property type="nucleotide sequence ID" value="NZ_QGGG01000008.1"/>
</dbReference>
<dbReference type="OrthoDB" id="7824597at2"/>